<evidence type="ECO:0000256" key="9">
    <source>
        <dbReference type="ARBA" id="ARBA00022842"/>
    </source>
</evidence>
<dbReference type="SMART" id="SM00400">
    <property type="entry name" value="ZnF_CHCC"/>
    <property type="match status" value="1"/>
</dbReference>
<evidence type="ECO:0000256" key="12">
    <source>
        <dbReference type="HAMAP-Rule" id="MF_00974"/>
    </source>
</evidence>
<keyword evidence="10 12" id="KW-0238">DNA-binding</keyword>
<dbReference type="InterPro" id="IPR050219">
    <property type="entry name" value="DnaG_primase"/>
</dbReference>
<evidence type="ECO:0000256" key="14">
    <source>
        <dbReference type="PIRSR" id="PIRSR002811-1"/>
    </source>
</evidence>
<dbReference type="GO" id="GO:0008270">
    <property type="term" value="F:zinc ion binding"/>
    <property type="evidence" value="ECO:0007669"/>
    <property type="project" value="UniProtKB-UniRule"/>
</dbReference>
<dbReference type="HAMAP" id="MF_00974">
    <property type="entry name" value="DNA_primase_DnaG"/>
    <property type="match status" value="1"/>
</dbReference>
<dbReference type="Pfam" id="PF08275">
    <property type="entry name" value="DNAG_N"/>
    <property type="match status" value="1"/>
</dbReference>
<keyword evidence="6 12" id="KW-0479">Metal-binding</keyword>
<evidence type="ECO:0000313" key="16">
    <source>
        <dbReference type="EMBL" id="ABV85306.1"/>
    </source>
</evidence>
<reference evidence="16 17" key="1">
    <citation type="journal article" date="2007" name="Genome Res.">
        <title>Lateral gene transfer between obligate intracellular bacteria: evidence from the Rickettsia massiliae genome.</title>
        <authorList>
            <person name="Blanc G."/>
            <person name="Ogata H."/>
            <person name="Robert C."/>
            <person name="Audic S."/>
            <person name="Claverie J.-M."/>
            <person name="Raoult D."/>
        </authorList>
    </citation>
    <scope>NUCLEOTIDE SEQUENCE [LARGE SCALE GENOMIC DNA]</scope>
    <source>
        <strain evidence="17">Mtu5</strain>
    </source>
</reference>
<dbReference type="AlphaFoldDB" id="A8F320"/>
<dbReference type="Gene3D" id="3.90.980.10">
    <property type="entry name" value="DNA primase, catalytic core, N-terminal domain"/>
    <property type="match status" value="1"/>
</dbReference>
<evidence type="ECO:0000256" key="5">
    <source>
        <dbReference type="ARBA" id="ARBA00022705"/>
    </source>
</evidence>
<keyword evidence="2 12" id="KW-0639">Primosome</keyword>
<dbReference type="InterPro" id="IPR037068">
    <property type="entry name" value="DNA_primase_core_N_sf"/>
</dbReference>
<proteinExistence type="inferred from homology"/>
<dbReference type="NCBIfam" id="TIGR01391">
    <property type="entry name" value="dnaG"/>
    <property type="match status" value="1"/>
</dbReference>
<evidence type="ECO:0000256" key="1">
    <source>
        <dbReference type="ARBA" id="ARBA00022478"/>
    </source>
</evidence>
<dbReference type="InterPro" id="IPR002694">
    <property type="entry name" value="Znf_CHC2"/>
</dbReference>
<evidence type="ECO:0000313" key="17">
    <source>
        <dbReference type="Proteomes" id="UP000001311"/>
    </source>
</evidence>
<evidence type="ECO:0000256" key="6">
    <source>
        <dbReference type="ARBA" id="ARBA00022723"/>
    </source>
</evidence>
<keyword evidence="3 12" id="KW-0808">Transferase</keyword>
<accession>A8F320</accession>
<dbReference type="EMBL" id="CP000683">
    <property type="protein sequence ID" value="ABV85306.1"/>
    <property type="molecule type" value="Genomic_DNA"/>
</dbReference>
<keyword evidence="4 12" id="KW-0548">Nucleotidyltransferase</keyword>
<comment type="similarity">
    <text evidence="12 13">Belongs to the DnaG primase family.</text>
</comment>
<evidence type="ECO:0000256" key="7">
    <source>
        <dbReference type="ARBA" id="ARBA00022771"/>
    </source>
</evidence>
<evidence type="ECO:0000256" key="4">
    <source>
        <dbReference type="ARBA" id="ARBA00022695"/>
    </source>
</evidence>
<keyword evidence="7 12" id="KW-0863">Zinc-finger</keyword>
<name>A8F320_RICM5</name>
<dbReference type="InterPro" id="IPR034151">
    <property type="entry name" value="TOPRIM_DnaG_bac"/>
</dbReference>
<evidence type="ECO:0000256" key="13">
    <source>
        <dbReference type="PIRNR" id="PIRNR002811"/>
    </source>
</evidence>
<keyword evidence="9" id="KW-0460">Magnesium</keyword>
<dbReference type="InterPro" id="IPR006295">
    <property type="entry name" value="DNA_primase_DnaG"/>
</dbReference>
<dbReference type="Pfam" id="PF01807">
    <property type="entry name" value="Zn_ribbon_DnaG"/>
    <property type="match status" value="1"/>
</dbReference>
<dbReference type="CDD" id="cd03364">
    <property type="entry name" value="TOPRIM_DnaG_primases"/>
    <property type="match status" value="1"/>
</dbReference>
<feature type="domain" description="Toprim" evidence="15">
    <location>
        <begin position="272"/>
        <end position="354"/>
    </location>
</feature>
<comment type="function">
    <text evidence="12 13">RNA polymerase that catalyzes the synthesis of short RNA molecules used as primers for DNA polymerase during DNA replication.</text>
</comment>
<protein>
    <recommendedName>
        <fullName evidence="12 13">DNA primase</fullName>
        <ecNumber evidence="12">2.7.7.101</ecNumber>
    </recommendedName>
</protein>
<evidence type="ECO:0000256" key="2">
    <source>
        <dbReference type="ARBA" id="ARBA00022515"/>
    </source>
</evidence>
<evidence type="ECO:0000256" key="3">
    <source>
        <dbReference type="ARBA" id="ARBA00022679"/>
    </source>
</evidence>
<dbReference type="GO" id="GO:0003899">
    <property type="term" value="F:DNA-directed RNA polymerase activity"/>
    <property type="evidence" value="ECO:0007669"/>
    <property type="project" value="UniProtKB-UniRule"/>
</dbReference>
<dbReference type="GO" id="GO:0000428">
    <property type="term" value="C:DNA-directed RNA polymerase complex"/>
    <property type="evidence" value="ECO:0007669"/>
    <property type="project" value="UniProtKB-KW"/>
</dbReference>
<keyword evidence="11 12" id="KW-0804">Transcription</keyword>
<dbReference type="GO" id="GO:0006269">
    <property type="term" value="P:DNA replication, synthesis of primer"/>
    <property type="evidence" value="ECO:0007669"/>
    <property type="project" value="UniProtKB-UniRule"/>
</dbReference>
<dbReference type="InterPro" id="IPR036977">
    <property type="entry name" value="DNA_primase_Znf_CHC2"/>
</dbReference>
<keyword evidence="17" id="KW-1185">Reference proteome</keyword>
<evidence type="ECO:0000259" key="15">
    <source>
        <dbReference type="PROSITE" id="PS50880"/>
    </source>
</evidence>
<dbReference type="InterPro" id="IPR013264">
    <property type="entry name" value="DNAG_N"/>
</dbReference>
<evidence type="ECO:0000256" key="10">
    <source>
        <dbReference type="ARBA" id="ARBA00023125"/>
    </source>
</evidence>
<comment type="domain">
    <text evidence="12">Contains an N-terminal zinc-binding domain, a central core domain that contains the primase activity, and a C-terminal DnaB-binding domain.</text>
</comment>
<dbReference type="GO" id="GO:0003677">
    <property type="term" value="F:DNA binding"/>
    <property type="evidence" value="ECO:0007669"/>
    <property type="project" value="UniProtKB-KW"/>
</dbReference>
<dbReference type="KEGG" id="rms:RMA_1376"/>
<dbReference type="Proteomes" id="UP000001311">
    <property type="component" value="Chromosome"/>
</dbReference>
<dbReference type="PROSITE" id="PS50880">
    <property type="entry name" value="TOPRIM"/>
    <property type="match status" value="1"/>
</dbReference>
<keyword evidence="8 12" id="KW-0862">Zinc</keyword>
<comment type="cofactor">
    <cofactor evidence="12 13 14">
        <name>Zn(2+)</name>
        <dbReference type="ChEBI" id="CHEBI:29105"/>
    </cofactor>
    <text evidence="12 13 14">Binds 1 zinc ion per monomer.</text>
</comment>
<dbReference type="HOGENOM" id="CLU_013501_5_3_5"/>
<dbReference type="SUPFAM" id="SSF56731">
    <property type="entry name" value="DNA primase core"/>
    <property type="match status" value="1"/>
</dbReference>
<dbReference type="PIRSF" id="PIRSF002811">
    <property type="entry name" value="DnaG"/>
    <property type="match status" value="1"/>
</dbReference>
<dbReference type="Gene3D" id="3.90.580.10">
    <property type="entry name" value="Zinc finger, CHC2-type domain"/>
    <property type="match status" value="1"/>
</dbReference>
<dbReference type="PANTHER" id="PTHR30313">
    <property type="entry name" value="DNA PRIMASE"/>
    <property type="match status" value="1"/>
</dbReference>
<dbReference type="Pfam" id="PF13662">
    <property type="entry name" value="Toprim_4"/>
    <property type="match status" value="1"/>
</dbReference>
<comment type="subunit">
    <text evidence="12">Monomer. Interacts with DnaB.</text>
</comment>
<evidence type="ECO:0000256" key="8">
    <source>
        <dbReference type="ARBA" id="ARBA00022833"/>
    </source>
</evidence>
<dbReference type="GO" id="GO:1990077">
    <property type="term" value="C:primosome complex"/>
    <property type="evidence" value="ECO:0007669"/>
    <property type="project" value="UniProtKB-KW"/>
</dbReference>
<organism evidence="16 17">
    <name type="scientific">Rickettsia massiliae (strain Mtu5)</name>
    <dbReference type="NCBI Taxonomy" id="416276"/>
    <lineage>
        <taxon>Bacteria</taxon>
        <taxon>Pseudomonadati</taxon>
        <taxon>Pseudomonadota</taxon>
        <taxon>Alphaproteobacteria</taxon>
        <taxon>Rickettsiales</taxon>
        <taxon>Rickettsiaceae</taxon>
        <taxon>Rickettsieae</taxon>
        <taxon>Rickettsia</taxon>
        <taxon>spotted fever group</taxon>
    </lineage>
</organism>
<sequence>MICLYRFLIVFLQLFFPTYCNIMRVAPEFYEFLRNRINISDVVRQKVALTRKSGNYVGLCPFHQEKTPSFTVSDSKRFFYCFGCKAAGDVIKFTSNISGLSYNESAIKLATDYGIEIPKLTAKQKEFYEESDEILNILELANKFFRTQLTPEILHYLHERSITEETVKEFSIGFAPKNNKIEKFFHDKNIDIIKLGKAGLIGKRENGEIYNLFSNRITIPIRNIYNKIVGFGGRVLGEGLPKYLNSPETTVFQKSETLYGEHKAISSSYKKNHSILVEGYFDVIALHQAGFSETVASLGTSVTENHLHKLWRAGDEIILCLDGDNAGIKASIRTINLALPLINSEKKISFIRLPSGLDPDDAVNKNGADFFAKLIDKRISLSEMIWHIEYSGKSFKTAEKKANLEKNLKNYCSKISDSDLKASYYRFFKNQIWQNLVTTQKKATTKNSKLAPIISSHGYSELEMLEHAFCALLVKFPIILEEKDIRDFILNLNFNNKSLEEFRNWYLNEIIDNNVEASEITAIVEKTSFFDIFLLLSKTDNLFLDISFNKNNIRLDLLWQWLHKKYYLINLQQEYAITINSTDNHDFEKVLLYKKEILKIANELQVLNESFINHTIT</sequence>
<dbReference type="EC" id="2.7.7.101" evidence="12"/>
<gene>
    <name evidence="12 16" type="primary">dnaG</name>
    <name evidence="16" type="ordered locus">RMA_1376</name>
</gene>
<dbReference type="InterPro" id="IPR030846">
    <property type="entry name" value="DnaG_bac"/>
</dbReference>
<dbReference type="PANTHER" id="PTHR30313:SF2">
    <property type="entry name" value="DNA PRIMASE"/>
    <property type="match status" value="1"/>
</dbReference>
<dbReference type="Gene3D" id="3.40.1360.10">
    <property type="match status" value="1"/>
</dbReference>
<keyword evidence="1 12" id="KW-0240">DNA-directed RNA polymerase</keyword>
<dbReference type="SMART" id="SM00493">
    <property type="entry name" value="TOPRIM"/>
    <property type="match status" value="1"/>
</dbReference>
<dbReference type="FunFam" id="3.90.580.10:FF:000001">
    <property type="entry name" value="DNA primase"/>
    <property type="match status" value="1"/>
</dbReference>
<keyword evidence="5 12" id="KW-0235">DNA replication</keyword>
<dbReference type="SUPFAM" id="SSF57783">
    <property type="entry name" value="Zinc beta-ribbon"/>
    <property type="match status" value="1"/>
</dbReference>
<dbReference type="GO" id="GO:0005737">
    <property type="term" value="C:cytoplasm"/>
    <property type="evidence" value="ECO:0007669"/>
    <property type="project" value="TreeGrafter"/>
</dbReference>
<comment type="catalytic activity">
    <reaction evidence="12">
        <text>ssDNA + n NTP = ssDNA/pppN(pN)n-1 hybrid + (n-1) diphosphate.</text>
        <dbReference type="EC" id="2.7.7.101"/>
    </reaction>
</comment>
<feature type="zinc finger region" description="CHC2-type" evidence="12 14">
    <location>
        <begin position="60"/>
        <end position="84"/>
    </location>
</feature>
<dbReference type="FunFam" id="3.40.1360.10:FF:000002">
    <property type="entry name" value="DNA primase"/>
    <property type="match status" value="1"/>
</dbReference>
<dbReference type="InterPro" id="IPR006171">
    <property type="entry name" value="TOPRIM_dom"/>
</dbReference>
<evidence type="ECO:0000256" key="11">
    <source>
        <dbReference type="ARBA" id="ARBA00023163"/>
    </source>
</evidence>